<evidence type="ECO:0000256" key="2">
    <source>
        <dbReference type="ARBA" id="ARBA00022670"/>
    </source>
</evidence>
<dbReference type="GO" id="GO:0004177">
    <property type="term" value="F:aminopeptidase activity"/>
    <property type="evidence" value="ECO:0007669"/>
    <property type="project" value="UniProtKB-KW"/>
</dbReference>
<dbReference type="GO" id="GO:0006508">
    <property type="term" value="P:proteolysis"/>
    <property type="evidence" value="ECO:0007669"/>
    <property type="project" value="UniProtKB-KW"/>
</dbReference>
<keyword evidence="8" id="KW-1185">Reference proteome</keyword>
<keyword evidence="2" id="KW-0645">Protease</keyword>
<sequence length="282" mass="30751">MLDFSHRLNMLLTYVTVHFKVGAMSSNIPAPPAPVLPKPSTPGCYNEVTSTAQLKSKHKSSSYYEPSAEQELVDTRNRLWDLEGWKESPLLTVYQYLPSILQEGPQCGLVALAMASAITQSSVSVQALLNEAQSRGFSYQGEMFSVDDMASLALAVLPEVSVKIIAGLQDNRDAVVHSLAQGAILLVPYDADRNHEPCCRKGHKAHWAAVCGALVCSNRCLLAARQGKSRRLMLWDYGLLAESNNNLVEFSPERGEDSSKYLLPSGGVRAGLCGRALIIQQC</sequence>
<reference evidence="9" key="1">
    <citation type="submission" date="2025-08" db="UniProtKB">
        <authorList>
            <consortium name="RefSeq"/>
        </authorList>
    </citation>
    <scope>IDENTIFICATION</scope>
    <source>
        <tissue evidence="9">Whole organism</tissue>
    </source>
</reference>
<comment type="similarity">
    <text evidence="4">Belongs to the ACTMAP family.</text>
</comment>
<dbReference type="PANTHER" id="PTHR28631">
    <property type="entry name" value="UPF0692 PROTEIN C19ORF54"/>
    <property type="match status" value="1"/>
</dbReference>
<evidence type="ECO:0000313" key="8">
    <source>
        <dbReference type="Proteomes" id="UP000504606"/>
    </source>
</evidence>
<keyword evidence="3" id="KW-0378">Hydrolase</keyword>
<evidence type="ECO:0000256" key="5">
    <source>
        <dbReference type="ARBA" id="ARBA00034848"/>
    </source>
</evidence>
<comment type="catalytic activity">
    <reaction evidence="7">
        <text>N-terminal N(alpha)-acetyl-L-cysteinyl-L-aspartyl-[protein] + H2O = N-terminal L-aspartyl-[protein] + N-acetyl-L-cysteine</text>
        <dbReference type="Rhea" id="RHEA:74579"/>
        <dbReference type="Rhea" id="RHEA-COMP:12669"/>
        <dbReference type="Rhea" id="RHEA-COMP:18395"/>
        <dbReference type="ChEBI" id="CHEBI:15377"/>
        <dbReference type="ChEBI" id="CHEBI:64720"/>
        <dbReference type="ChEBI" id="CHEBI:78236"/>
        <dbReference type="ChEBI" id="CHEBI:193599"/>
    </reaction>
    <physiologicalReaction direction="left-to-right" evidence="7">
        <dbReference type="Rhea" id="RHEA:74580"/>
    </physiologicalReaction>
</comment>
<evidence type="ECO:0000313" key="9">
    <source>
        <dbReference type="RefSeq" id="XP_052128819.1"/>
    </source>
</evidence>
<dbReference type="AlphaFoldDB" id="A0A9C6XRW6"/>
<evidence type="ECO:0000256" key="7">
    <source>
        <dbReference type="ARBA" id="ARBA00049041"/>
    </source>
</evidence>
<evidence type="ECO:0000256" key="4">
    <source>
        <dbReference type="ARBA" id="ARBA00034725"/>
    </source>
</evidence>
<protein>
    <recommendedName>
        <fullName evidence="5">Actin maturation protease</fullName>
    </recommendedName>
    <alternativeName>
        <fullName evidence="6">Actin aminopeptidase ACTMAP</fullName>
    </alternativeName>
</protein>
<keyword evidence="1" id="KW-0031">Aminopeptidase</keyword>
<dbReference type="RefSeq" id="XP_052128819.1">
    <property type="nucleotide sequence ID" value="XM_052272859.1"/>
</dbReference>
<evidence type="ECO:0000256" key="6">
    <source>
        <dbReference type="ARBA" id="ARBA00034908"/>
    </source>
</evidence>
<proteinExistence type="inferred from homology"/>
<dbReference type="OrthoDB" id="198816at2759"/>
<dbReference type="GeneID" id="113208068"/>
<name>A0A9C6XRW6_FRAOC</name>
<dbReference type="InterPro" id="IPR040043">
    <property type="entry name" value="ACTMAP"/>
</dbReference>
<organism evidence="8 9">
    <name type="scientific">Frankliniella occidentalis</name>
    <name type="common">Western flower thrips</name>
    <name type="synonym">Euthrips occidentalis</name>
    <dbReference type="NCBI Taxonomy" id="133901"/>
    <lineage>
        <taxon>Eukaryota</taxon>
        <taxon>Metazoa</taxon>
        <taxon>Ecdysozoa</taxon>
        <taxon>Arthropoda</taxon>
        <taxon>Hexapoda</taxon>
        <taxon>Insecta</taxon>
        <taxon>Pterygota</taxon>
        <taxon>Neoptera</taxon>
        <taxon>Paraneoptera</taxon>
        <taxon>Thysanoptera</taxon>
        <taxon>Terebrantia</taxon>
        <taxon>Thripoidea</taxon>
        <taxon>Thripidae</taxon>
        <taxon>Frankliniella</taxon>
    </lineage>
</organism>
<evidence type="ECO:0000256" key="1">
    <source>
        <dbReference type="ARBA" id="ARBA00022438"/>
    </source>
</evidence>
<gene>
    <name evidence="9" type="primary">LOC113208068</name>
</gene>
<dbReference type="PANTHER" id="PTHR28631:SF1">
    <property type="entry name" value="ACTIN MATURATION PROTEASE"/>
    <property type="match status" value="1"/>
</dbReference>
<dbReference type="Pfam" id="PF21646">
    <property type="entry name" value="ACTMAP-like_C"/>
    <property type="match status" value="1"/>
</dbReference>
<accession>A0A9C6XRW6</accession>
<evidence type="ECO:0000256" key="3">
    <source>
        <dbReference type="ARBA" id="ARBA00022801"/>
    </source>
</evidence>
<dbReference type="Proteomes" id="UP000504606">
    <property type="component" value="Unplaced"/>
</dbReference>